<keyword evidence="4" id="KW-1185">Reference proteome</keyword>
<proteinExistence type="inferred from homology"/>
<dbReference type="EMBL" id="NEVM01000002">
    <property type="protein sequence ID" value="OZI34938.1"/>
    <property type="molecule type" value="Genomic_DNA"/>
</dbReference>
<dbReference type="Gene3D" id="2.40.30.10">
    <property type="entry name" value="Translation factors"/>
    <property type="match status" value="1"/>
</dbReference>
<dbReference type="InterPro" id="IPR039374">
    <property type="entry name" value="SIP_fam"/>
</dbReference>
<evidence type="ECO:0000313" key="4">
    <source>
        <dbReference type="Proteomes" id="UP000216020"/>
    </source>
</evidence>
<reference evidence="4" key="1">
    <citation type="submission" date="2017-05" db="EMBL/GenBank/DDBJ databases">
        <title>Complete and WGS of Bordetella genogroups.</title>
        <authorList>
            <person name="Spilker T."/>
            <person name="Lipuma J."/>
        </authorList>
    </citation>
    <scope>NUCLEOTIDE SEQUENCE [LARGE SCALE GENOMIC DNA]</scope>
    <source>
        <strain evidence="4">AU16122</strain>
    </source>
</reference>
<dbReference type="AlphaFoldDB" id="A0A261SC04"/>
<gene>
    <name evidence="3" type="ORF">CAL29_15930</name>
</gene>
<dbReference type="PANTHER" id="PTHR30157:SF0">
    <property type="entry name" value="NADPH-DEPENDENT FERRIC-CHELATE REDUCTASE"/>
    <property type="match status" value="1"/>
</dbReference>
<dbReference type="GO" id="GO:0016491">
    <property type="term" value="F:oxidoreductase activity"/>
    <property type="evidence" value="ECO:0007669"/>
    <property type="project" value="InterPro"/>
</dbReference>
<dbReference type="Pfam" id="PF04954">
    <property type="entry name" value="SIP"/>
    <property type="match status" value="1"/>
</dbReference>
<protein>
    <recommendedName>
        <fullName evidence="2">FAD-binding FR-type domain-containing protein</fullName>
    </recommendedName>
</protein>
<dbReference type="InterPro" id="IPR017927">
    <property type="entry name" value="FAD-bd_FR_type"/>
</dbReference>
<organism evidence="3 4">
    <name type="scientific">Bordetella genomosp. 10</name>
    <dbReference type="NCBI Taxonomy" id="1416804"/>
    <lineage>
        <taxon>Bacteria</taxon>
        <taxon>Pseudomonadati</taxon>
        <taxon>Pseudomonadota</taxon>
        <taxon>Betaproteobacteria</taxon>
        <taxon>Burkholderiales</taxon>
        <taxon>Alcaligenaceae</taxon>
        <taxon>Bordetella</taxon>
    </lineage>
</organism>
<feature type="domain" description="FAD-binding FR-type" evidence="2">
    <location>
        <begin position="26"/>
        <end position="126"/>
    </location>
</feature>
<comment type="caution">
    <text evidence="3">The sequence shown here is derived from an EMBL/GenBank/DDBJ whole genome shotgun (WGS) entry which is preliminary data.</text>
</comment>
<name>A0A261SC04_9BORD</name>
<dbReference type="SUPFAM" id="SSF63380">
    <property type="entry name" value="Riboflavin synthase domain-like"/>
    <property type="match status" value="1"/>
</dbReference>
<accession>A0A261SC04</accession>
<evidence type="ECO:0000259" key="2">
    <source>
        <dbReference type="PROSITE" id="PS51384"/>
    </source>
</evidence>
<dbReference type="Gene3D" id="3.40.50.80">
    <property type="entry name" value="Nucleotide-binding domain of ferredoxin-NADP reductase (FNR) module"/>
    <property type="match status" value="1"/>
</dbReference>
<dbReference type="PROSITE" id="PS51384">
    <property type="entry name" value="FAD_FR"/>
    <property type="match status" value="1"/>
</dbReference>
<evidence type="ECO:0000256" key="1">
    <source>
        <dbReference type="ARBA" id="ARBA00035644"/>
    </source>
</evidence>
<dbReference type="InterPro" id="IPR017938">
    <property type="entry name" value="Riboflavin_synthase-like_b-brl"/>
</dbReference>
<evidence type="ECO:0000313" key="3">
    <source>
        <dbReference type="EMBL" id="OZI34938.1"/>
    </source>
</evidence>
<dbReference type="OrthoDB" id="9814826at2"/>
<comment type="similarity">
    <text evidence="1">Belongs to the SIP oxidoreductase family.</text>
</comment>
<dbReference type="PANTHER" id="PTHR30157">
    <property type="entry name" value="FERRIC REDUCTASE, NADPH-DEPENDENT"/>
    <property type="match status" value="1"/>
</dbReference>
<dbReference type="InterPro" id="IPR013113">
    <property type="entry name" value="SIP_FAD-bd"/>
</dbReference>
<dbReference type="InterPro" id="IPR039261">
    <property type="entry name" value="FNR_nucleotide-bd"/>
</dbReference>
<sequence length="249" mass="26876">MTSPAPAPASPSPRQPGRLGRVLLRMLMKQARVVQAESIAEGFRLITLESPEFDGPQWTPGQKVQIAMGSAFVARTFTPIDWNTATRQTRILGYAHGNGPGSEWIRRAQAGQACDVFGPRASLDGGDPAGLRVVFGDETSIGLAHALGHRAPDNPPRCLFEVNALAPAREALARLDLRRTELFPRTDNEAHLQDLERRLAELASAGATFLLTGKAPSIQRLRRCLKALGTPASRIASKAYWAPGKTGLD</sequence>
<dbReference type="Pfam" id="PF08021">
    <property type="entry name" value="FAD_binding_9"/>
    <property type="match status" value="1"/>
</dbReference>
<dbReference type="InterPro" id="IPR007037">
    <property type="entry name" value="SIP_rossman_dom"/>
</dbReference>
<dbReference type="Proteomes" id="UP000216020">
    <property type="component" value="Unassembled WGS sequence"/>
</dbReference>